<dbReference type="PANTHER" id="PTHR24567:SF26">
    <property type="entry name" value="REGULATORY PROTEIN YEIL"/>
    <property type="match status" value="1"/>
</dbReference>
<feature type="domain" description="HTH crp-type" evidence="5">
    <location>
        <begin position="155"/>
        <end position="225"/>
    </location>
</feature>
<dbReference type="InterPro" id="IPR000595">
    <property type="entry name" value="cNMP-bd_dom"/>
</dbReference>
<dbReference type="Proteomes" id="UP001595533">
    <property type="component" value="Unassembled WGS sequence"/>
</dbReference>
<dbReference type="InterPro" id="IPR036388">
    <property type="entry name" value="WH-like_DNA-bd_sf"/>
</dbReference>
<gene>
    <name evidence="6" type="ORF">ACFODZ_16790</name>
</gene>
<evidence type="ECO:0000256" key="3">
    <source>
        <dbReference type="ARBA" id="ARBA00023163"/>
    </source>
</evidence>
<protein>
    <submittedName>
        <fullName evidence="6">Crp/Fnr family transcriptional regulator</fullName>
    </submittedName>
</protein>
<dbReference type="RefSeq" id="WP_077412739.1">
    <property type="nucleotide sequence ID" value="NZ_JBHRTS010000011.1"/>
</dbReference>
<dbReference type="PANTHER" id="PTHR24567">
    <property type="entry name" value="CRP FAMILY TRANSCRIPTIONAL REGULATORY PROTEIN"/>
    <property type="match status" value="1"/>
</dbReference>
<dbReference type="SMART" id="SM00100">
    <property type="entry name" value="cNMP"/>
    <property type="match status" value="1"/>
</dbReference>
<feature type="domain" description="Cyclic nucleotide-binding" evidence="4">
    <location>
        <begin position="20"/>
        <end position="130"/>
    </location>
</feature>
<dbReference type="CDD" id="cd00038">
    <property type="entry name" value="CAP_ED"/>
    <property type="match status" value="1"/>
</dbReference>
<comment type="caution">
    <text evidence="6">The sequence shown here is derived from an EMBL/GenBank/DDBJ whole genome shotgun (WGS) entry which is preliminary data.</text>
</comment>
<dbReference type="Pfam" id="PF00027">
    <property type="entry name" value="cNMP_binding"/>
    <property type="match status" value="1"/>
</dbReference>
<dbReference type="Pfam" id="PF13545">
    <property type="entry name" value="HTH_Crp_2"/>
    <property type="match status" value="1"/>
</dbReference>
<dbReference type="InterPro" id="IPR036390">
    <property type="entry name" value="WH_DNA-bd_sf"/>
</dbReference>
<dbReference type="SUPFAM" id="SSF46785">
    <property type="entry name" value="Winged helix' DNA-binding domain"/>
    <property type="match status" value="1"/>
</dbReference>
<evidence type="ECO:0000313" key="7">
    <source>
        <dbReference type="Proteomes" id="UP001595533"/>
    </source>
</evidence>
<keyword evidence="3" id="KW-0804">Transcription</keyword>
<reference evidence="7" key="1">
    <citation type="journal article" date="2019" name="Int. J. Syst. Evol. Microbiol.">
        <title>The Global Catalogue of Microorganisms (GCM) 10K type strain sequencing project: providing services to taxonomists for standard genome sequencing and annotation.</title>
        <authorList>
            <consortium name="The Broad Institute Genomics Platform"/>
            <consortium name="The Broad Institute Genome Sequencing Center for Infectious Disease"/>
            <person name="Wu L."/>
            <person name="Ma J."/>
        </authorList>
    </citation>
    <scope>NUCLEOTIDE SEQUENCE [LARGE SCALE GENOMIC DNA]</scope>
    <source>
        <strain evidence="7">KCTC 42953</strain>
    </source>
</reference>
<name>A0ABV7JG99_9GAMM</name>
<dbReference type="InterPro" id="IPR018490">
    <property type="entry name" value="cNMP-bd_dom_sf"/>
</dbReference>
<keyword evidence="7" id="KW-1185">Reference proteome</keyword>
<dbReference type="InterPro" id="IPR012318">
    <property type="entry name" value="HTH_CRP"/>
</dbReference>
<keyword evidence="2" id="KW-0238">DNA-binding</keyword>
<accession>A0ABV7JG99</accession>
<evidence type="ECO:0000256" key="2">
    <source>
        <dbReference type="ARBA" id="ARBA00023125"/>
    </source>
</evidence>
<evidence type="ECO:0000259" key="5">
    <source>
        <dbReference type="PROSITE" id="PS51063"/>
    </source>
</evidence>
<keyword evidence="1" id="KW-0805">Transcription regulation</keyword>
<dbReference type="Gene3D" id="2.60.120.10">
    <property type="entry name" value="Jelly Rolls"/>
    <property type="match status" value="1"/>
</dbReference>
<dbReference type="SUPFAM" id="SSF51206">
    <property type="entry name" value="cAMP-binding domain-like"/>
    <property type="match status" value="1"/>
</dbReference>
<dbReference type="InterPro" id="IPR050397">
    <property type="entry name" value="Env_Response_Regulators"/>
</dbReference>
<evidence type="ECO:0000256" key="1">
    <source>
        <dbReference type="ARBA" id="ARBA00023015"/>
    </source>
</evidence>
<dbReference type="PROSITE" id="PS51063">
    <property type="entry name" value="HTH_CRP_2"/>
    <property type="match status" value="1"/>
</dbReference>
<dbReference type="Gene3D" id="1.10.10.10">
    <property type="entry name" value="Winged helix-like DNA-binding domain superfamily/Winged helix DNA-binding domain"/>
    <property type="match status" value="1"/>
</dbReference>
<organism evidence="6 7">
    <name type="scientific">Marinicella sediminis</name>
    <dbReference type="NCBI Taxonomy" id="1792834"/>
    <lineage>
        <taxon>Bacteria</taxon>
        <taxon>Pseudomonadati</taxon>
        <taxon>Pseudomonadota</taxon>
        <taxon>Gammaproteobacteria</taxon>
        <taxon>Lysobacterales</taxon>
        <taxon>Marinicellaceae</taxon>
        <taxon>Marinicella</taxon>
    </lineage>
</organism>
<proteinExistence type="predicted"/>
<evidence type="ECO:0000313" key="6">
    <source>
        <dbReference type="EMBL" id="MFC3195914.1"/>
    </source>
</evidence>
<sequence>MMLHKDLNKQVVDALRSCVLFSAMDEHQFARVLSMSELIQKQADQMIFQQGMDLTHIYYVYDGAVKLGRGTLKGDEKIIDVVFAGNTFAEGVLFAGAPKYPVTATALKASVIVGIQAKPFLQLLKSSADLCINMLGHLSVRLHWMVNELDKQTLHNASFRVIDYFLSQVSADITASYQLKLAVPKRDIASRLSIKPETFSRALKALEKRSLIEVKEKKIILNHVAQLRSLLETEAL</sequence>
<dbReference type="EMBL" id="JBHRTS010000011">
    <property type="protein sequence ID" value="MFC3195914.1"/>
    <property type="molecule type" value="Genomic_DNA"/>
</dbReference>
<dbReference type="SMART" id="SM00419">
    <property type="entry name" value="HTH_CRP"/>
    <property type="match status" value="1"/>
</dbReference>
<evidence type="ECO:0000259" key="4">
    <source>
        <dbReference type="PROSITE" id="PS50042"/>
    </source>
</evidence>
<dbReference type="InterPro" id="IPR014710">
    <property type="entry name" value="RmlC-like_jellyroll"/>
</dbReference>
<dbReference type="PROSITE" id="PS50042">
    <property type="entry name" value="CNMP_BINDING_3"/>
    <property type="match status" value="1"/>
</dbReference>